<dbReference type="InterPro" id="IPR011990">
    <property type="entry name" value="TPR-like_helical_dom_sf"/>
</dbReference>
<reference evidence="2" key="1">
    <citation type="submission" date="2011-11" db="EMBL/GenBank/DDBJ databases">
        <title>Improved High-Quality Draft sequence of Desulfovibrio sp. U5L.</title>
        <authorList>
            <consortium name="US DOE Joint Genome Institute"/>
            <person name="Lucas S."/>
            <person name="Han J."/>
            <person name="Lapidus A."/>
            <person name="Cheng J.-F."/>
            <person name="Goodwin L."/>
            <person name="Pitluck S."/>
            <person name="Peters L."/>
            <person name="Ovchinnikova G."/>
            <person name="Held B."/>
            <person name="Detter J.C."/>
            <person name="Han C."/>
            <person name="Tapia R."/>
            <person name="Land M."/>
            <person name="Hauser L."/>
            <person name="Kyrpides N."/>
            <person name="Ivanova N."/>
            <person name="Pagani I."/>
            <person name="Gabster J."/>
            <person name="Walker C."/>
            <person name="Stolyar S."/>
            <person name="Stahl D."/>
            <person name="Arkin A."/>
            <person name="Dehal P."/>
            <person name="Hazen T."/>
            <person name="Woyke T."/>
        </authorList>
    </citation>
    <scope>NUCLEOTIDE SEQUENCE [LARGE SCALE GENOMIC DNA]</scope>
    <source>
        <strain evidence="2">U5L</strain>
    </source>
</reference>
<evidence type="ECO:0000313" key="2">
    <source>
        <dbReference type="EMBL" id="EIG55716.1"/>
    </source>
</evidence>
<dbReference type="Gene3D" id="1.25.40.10">
    <property type="entry name" value="Tetratricopeptide repeat domain"/>
    <property type="match status" value="1"/>
</dbReference>
<dbReference type="OrthoDB" id="5455761at2"/>
<feature type="repeat" description="TPR" evidence="1">
    <location>
        <begin position="55"/>
        <end position="88"/>
    </location>
</feature>
<accession>I2Q7G0</accession>
<dbReference type="Pfam" id="PF13424">
    <property type="entry name" value="TPR_12"/>
    <property type="match status" value="1"/>
</dbReference>
<proteinExistence type="predicted"/>
<dbReference type="SUPFAM" id="SSF48452">
    <property type="entry name" value="TPR-like"/>
    <property type="match status" value="1"/>
</dbReference>
<sequence length="121" mass="12775">MACTNGKCELSSSVRQLREAGMDALRDGDVDQAESLLRRSVAMSEAGGGVATATANSVYRLGLALHEAGRQDEAAAEFEKALTLVRDRAGCGSKLYQTILGHFAQVLPARAHPAWDCAVGQ</sequence>
<name>I2Q7G0_9BACT</name>
<protein>
    <submittedName>
        <fullName evidence="2">Uncharacterized protein</fullName>
    </submittedName>
</protein>
<dbReference type="HOGENOM" id="CLU_2034295_0_0_7"/>
<dbReference type="PROSITE" id="PS50005">
    <property type="entry name" value="TPR"/>
    <property type="match status" value="1"/>
</dbReference>
<dbReference type="InterPro" id="IPR019734">
    <property type="entry name" value="TPR_rpt"/>
</dbReference>
<keyword evidence="1" id="KW-0802">TPR repeat</keyword>
<evidence type="ECO:0000256" key="1">
    <source>
        <dbReference type="PROSITE-ProRule" id="PRU00339"/>
    </source>
</evidence>
<gene>
    <name evidence="2" type="ORF">DesU5LDRAFT_4124</name>
</gene>
<dbReference type="EMBL" id="JH600068">
    <property type="protein sequence ID" value="EIG55716.1"/>
    <property type="molecule type" value="Genomic_DNA"/>
</dbReference>
<dbReference type="eggNOG" id="ENOG50316A0">
    <property type="taxonomic scope" value="Bacteria"/>
</dbReference>
<dbReference type="AlphaFoldDB" id="I2Q7G0"/>
<organism evidence="2">
    <name type="scientific">Desulfovibrio sp. U5L</name>
    <dbReference type="NCBI Taxonomy" id="596152"/>
    <lineage>
        <taxon>Bacteria</taxon>
        <taxon>Pseudomonadati</taxon>
        <taxon>Thermodesulfobacteriota</taxon>
        <taxon>Desulfovibrionia</taxon>
        <taxon>Desulfovibrionales</taxon>
        <taxon>Desulfovibrionaceae</taxon>
        <taxon>Desulfovibrio</taxon>
    </lineage>
</organism>